<comment type="caution">
    <text evidence="2">The sequence shown here is derived from an EMBL/GenBank/DDBJ whole genome shotgun (WGS) entry which is preliminary data.</text>
</comment>
<feature type="transmembrane region" description="Helical" evidence="1">
    <location>
        <begin position="12"/>
        <end position="37"/>
    </location>
</feature>
<dbReference type="EMBL" id="JAAXYO010000048">
    <property type="protein sequence ID" value="MBU2787597.1"/>
    <property type="molecule type" value="Genomic_DNA"/>
</dbReference>
<dbReference type="AlphaFoldDB" id="A0AAE3CJB3"/>
<dbReference type="Proteomes" id="UP001197378">
    <property type="component" value="Unassembled WGS sequence"/>
</dbReference>
<accession>A0AAE3CJB3</accession>
<organism evidence="2 3">
    <name type="scientific">Igneacidithiobacillus copahuensis</name>
    <dbReference type="NCBI Taxonomy" id="2724909"/>
    <lineage>
        <taxon>Bacteria</taxon>
        <taxon>Pseudomonadati</taxon>
        <taxon>Pseudomonadota</taxon>
        <taxon>Acidithiobacillia</taxon>
        <taxon>Acidithiobacillales</taxon>
        <taxon>Acidithiobacillaceae</taxon>
        <taxon>Igneacidithiobacillus</taxon>
    </lineage>
</organism>
<keyword evidence="1" id="KW-0472">Membrane</keyword>
<keyword evidence="3" id="KW-1185">Reference proteome</keyword>
<name>A0AAE3CJB3_9PROT</name>
<evidence type="ECO:0000313" key="3">
    <source>
        <dbReference type="Proteomes" id="UP001197378"/>
    </source>
</evidence>
<sequence>MNIAARTSVSAAIYGLAKWLSLIIAVIALVFAVFLGASSAFPSSSFHVPSFDAVAKAAFVGNLPSEQASIAQQKLELRTTNRYGSSIISVIAKYNITAVKDQQVITTIDQLPREYRDSFVPGWRAYLESGIAYAKEKGVYRATTAPAQGLFGNSQLSTADQLTVSYFHEYDRAISAAEEKKTQNKVADLAKIGMAISALVIFIVAVIVPILVQVEKNTRLLAMGQLAAPATARTGAAVSPQASAAASVTAKRDECPQCHAPIASDDLFCGVCGYHLKDGK</sequence>
<keyword evidence="1" id="KW-1133">Transmembrane helix</keyword>
<evidence type="ECO:0000256" key="1">
    <source>
        <dbReference type="SAM" id="Phobius"/>
    </source>
</evidence>
<gene>
    <name evidence="2" type="ORF">HFQ13_05145</name>
</gene>
<evidence type="ECO:0000313" key="2">
    <source>
        <dbReference type="EMBL" id="MBU2787597.1"/>
    </source>
</evidence>
<feature type="transmembrane region" description="Helical" evidence="1">
    <location>
        <begin position="189"/>
        <end position="212"/>
    </location>
</feature>
<proteinExistence type="predicted"/>
<keyword evidence="1" id="KW-0812">Transmembrane</keyword>
<protein>
    <submittedName>
        <fullName evidence="2">Zinc ribbon domain-containing protein</fullName>
    </submittedName>
</protein>
<dbReference type="RefSeq" id="WP_215872053.1">
    <property type="nucleotide sequence ID" value="NZ_JAAXYO010000048.1"/>
</dbReference>
<reference evidence="2" key="1">
    <citation type="journal article" date="2021" name="ISME J.">
        <title>Genomic evolution of the class Acidithiobacillia: deep-branching Proteobacteria living in extreme acidic conditions.</title>
        <authorList>
            <person name="Moya-Beltran A."/>
            <person name="Beard S."/>
            <person name="Rojas-Villalobos C."/>
            <person name="Issotta F."/>
            <person name="Gallardo Y."/>
            <person name="Ulloa R."/>
            <person name="Giaveno A."/>
            <person name="Degli Esposti M."/>
            <person name="Johnson D.B."/>
            <person name="Quatrini R."/>
        </authorList>
    </citation>
    <scope>NUCLEOTIDE SEQUENCE</scope>
    <source>
        <strain evidence="2">VAN18-1</strain>
    </source>
</reference>